<comment type="domain">
    <text evidence="6">The N-terminal region contains the highly conserved SGGXDS motif, predicted to be a P-loop motif involved in ATP binding.</text>
</comment>
<comment type="subcellular location">
    <subcellularLocation>
        <location evidence="6">Cytoplasm</location>
    </subcellularLocation>
</comment>
<sequence>MPADDEAAYRFRAALPLLPPGARLLVAVSGGQDSLCLLKLLFDAAPIQKWSLHVGHLDHRWRPDSERTAQQVGRLCWSWGIPFHLAIAKEVPHSEAAARAWRYSWLEQVALGLGLERVLTAHTLSDRAETLLFNLLRGSGGTGLASLDWQRPLGRLQLIRPLLDISRAQTAAFCEKHDLPVCIDASNFDLTYRRNRIRLELLPYLREHFNPQIEAALVQTAEVLRAESDCLEALAAPLYASLIDNQQLNRRQLALLPLALQRRVARHWLATVLQRAPNFDQTRAVLACLSAVNHTRTAPLAQGLLIEVRGEWLALVPS</sequence>
<dbReference type="InterPro" id="IPR014729">
    <property type="entry name" value="Rossmann-like_a/b/a_fold"/>
</dbReference>
<dbReference type="NCBIfam" id="TIGR02432">
    <property type="entry name" value="lysidine_TilS_N"/>
    <property type="match status" value="1"/>
</dbReference>
<dbReference type="STRING" id="1183438.GKIL_2467"/>
<dbReference type="Pfam" id="PF01171">
    <property type="entry name" value="ATP_bind_3"/>
    <property type="match status" value="1"/>
</dbReference>
<dbReference type="Gene3D" id="3.40.50.620">
    <property type="entry name" value="HUPs"/>
    <property type="match status" value="1"/>
</dbReference>
<keyword evidence="4 6" id="KW-0067">ATP-binding</keyword>
<dbReference type="HOGENOM" id="CLU_018869_0_0_3"/>
<evidence type="ECO:0000313" key="9">
    <source>
        <dbReference type="Proteomes" id="UP000017396"/>
    </source>
</evidence>
<dbReference type="GO" id="GO:0006400">
    <property type="term" value="P:tRNA modification"/>
    <property type="evidence" value="ECO:0007669"/>
    <property type="project" value="UniProtKB-UniRule"/>
</dbReference>
<dbReference type="InterPro" id="IPR012094">
    <property type="entry name" value="tRNA_Ile_lys_synt"/>
</dbReference>
<evidence type="ECO:0000256" key="3">
    <source>
        <dbReference type="ARBA" id="ARBA00022741"/>
    </source>
</evidence>
<organism evidence="8 9">
    <name type="scientific">Gloeobacter kilaueensis (strain ATCC BAA-2537 / CCAP 1431/1 / ULC 316 / JS1)</name>
    <dbReference type="NCBI Taxonomy" id="1183438"/>
    <lineage>
        <taxon>Bacteria</taxon>
        <taxon>Bacillati</taxon>
        <taxon>Cyanobacteriota</taxon>
        <taxon>Cyanophyceae</taxon>
        <taxon>Gloeobacterales</taxon>
        <taxon>Gloeobacteraceae</taxon>
        <taxon>Gloeobacter</taxon>
    </lineage>
</organism>
<dbReference type="CDD" id="cd01992">
    <property type="entry name" value="TilS_N"/>
    <property type="match status" value="1"/>
</dbReference>
<evidence type="ECO:0000256" key="2">
    <source>
        <dbReference type="ARBA" id="ARBA00022694"/>
    </source>
</evidence>
<gene>
    <name evidence="6 8" type="primary">tilS</name>
    <name evidence="8" type="ORF">GKIL_2467</name>
</gene>
<keyword evidence="1 6" id="KW-0436">Ligase</keyword>
<dbReference type="SUPFAM" id="SSF82829">
    <property type="entry name" value="MesJ substrate recognition domain-like"/>
    <property type="match status" value="1"/>
</dbReference>
<keyword evidence="2 6" id="KW-0819">tRNA processing</keyword>
<dbReference type="InterPro" id="IPR011063">
    <property type="entry name" value="TilS/TtcA_N"/>
</dbReference>
<dbReference type="RefSeq" id="WP_023173893.1">
    <property type="nucleotide sequence ID" value="NC_022600.1"/>
</dbReference>
<protein>
    <recommendedName>
        <fullName evidence="6">tRNA(Ile)-lysidine synthase</fullName>
        <ecNumber evidence="6">6.3.4.19</ecNumber>
    </recommendedName>
    <alternativeName>
        <fullName evidence="6">tRNA(Ile)-2-lysyl-cytidine synthase</fullName>
    </alternativeName>
    <alternativeName>
        <fullName evidence="6">tRNA(Ile)-lysidine synthetase</fullName>
    </alternativeName>
</protein>
<evidence type="ECO:0000256" key="6">
    <source>
        <dbReference type="HAMAP-Rule" id="MF_01161"/>
    </source>
</evidence>
<feature type="domain" description="tRNA(Ile)-lysidine/2-thiocytidine synthase N-terminal" evidence="7">
    <location>
        <begin position="24"/>
        <end position="199"/>
    </location>
</feature>
<dbReference type="PATRIC" id="fig|1183438.3.peg.2426"/>
<dbReference type="GO" id="GO:0032267">
    <property type="term" value="F:tRNA(Ile)-lysidine synthase activity"/>
    <property type="evidence" value="ECO:0007669"/>
    <property type="project" value="UniProtKB-EC"/>
</dbReference>
<evidence type="ECO:0000256" key="4">
    <source>
        <dbReference type="ARBA" id="ARBA00022840"/>
    </source>
</evidence>
<dbReference type="eggNOG" id="COG0037">
    <property type="taxonomic scope" value="Bacteria"/>
</dbReference>
<dbReference type="InterPro" id="IPR012795">
    <property type="entry name" value="tRNA_Ile_lys_synt_N"/>
</dbReference>
<dbReference type="Proteomes" id="UP000017396">
    <property type="component" value="Chromosome"/>
</dbReference>
<evidence type="ECO:0000256" key="1">
    <source>
        <dbReference type="ARBA" id="ARBA00022598"/>
    </source>
</evidence>
<dbReference type="HAMAP" id="MF_01161">
    <property type="entry name" value="tRNA_Ile_lys_synt"/>
    <property type="match status" value="1"/>
</dbReference>
<name>U5QIJ7_GLOK1</name>
<evidence type="ECO:0000313" key="8">
    <source>
        <dbReference type="EMBL" id="AGY58713.1"/>
    </source>
</evidence>
<dbReference type="Gene3D" id="1.20.59.20">
    <property type="match status" value="1"/>
</dbReference>
<accession>U5QIJ7</accession>
<feature type="binding site" evidence="6">
    <location>
        <begin position="29"/>
        <end position="34"/>
    </location>
    <ligand>
        <name>ATP</name>
        <dbReference type="ChEBI" id="CHEBI:30616"/>
    </ligand>
</feature>
<dbReference type="EC" id="6.3.4.19" evidence="6"/>
<keyword evidence="6" id="KW-0963">Cytoplasm</keyword>
<comment type="function">
    <text evidence="6">Ligates lysine onto the cytidine present at position 34 of the AUA codon-specific tRNA(Ile) that contains the anticodon CAU, in an ATP-dependent manner. Cytidine is converted to lysidine, thus changing the amino acid specificity of the tRNA from methionine to isoleucine.</text>
</comment>
<dbReference type="OrthoDB" id="9807403at2"/>
<dbReference type="AlphaFoldDB" id="U5QIJ7"/>
<evidence type="ECO:0000256" key="5">
    <source>
        <dbReference type="ARBA" id="ARBA00048539"/>
    </source>
</evidence>
<dbReference type="EMBL" id="CP003587">
    <property type="protein sequence ID" value="AGY58713.1"/>
    <property type="molecule type" value="Genomic_DNA"/>
</dbReference>
<dbReference type="KEGG" id="glj:GKIL_2467"/>
<keyword evidence="9" id="KW-1185">Reference proteome</keyword>
<dbReference type="PANTHER" id="PTHR43033">
    <property type="entry name" value="TRNA(ILE)-LYSIDINE SYNTHASE-RELATED"/>
    <property type="match status" value="1"/>
</dbReference>
<keyword evidence="3 6" id="KW-0547">Nucleotide-binding</keyword>
<comment type="catalytic activity">
    <reaction evidence="5 6">
        <text>cytidine(34) in tRNA(Ile2) + L-lysine + ATP = lysidine(34) in tRNA(Ile2) + AMP + diphosphate + H(+)</text>
        <dbReference type="Rhea" id="RHEA:43744"/>
        <dbReference type="Rhea" id="RHEA-COMP:10625"/>
        <dbReference type="Rhea" id="RHEA-COMP:10670"/>
        <dbReference type="ChEBI" id="CHEBI:15378"/>
        <dbReference type="ChEBI" id="CHEBI:30616"/>
        <dbReference type="ChEBI" id="CHEBI:32551"/>
        <dbReference type="ChEBI" id="CHEBI:33019"/>
        <dbReference type="ChEBI" id="CHEBI:82748"/>
        <dbReference type="ChEBI" id="CHEBI:83665"/>
        <dbReference type="ChEBI" id="CHEBI:456215"/>
        <dbReference type="EC" id="6.3.4.19"/>
    </reaction>
</comment>
<proteinExistence type="inferred from homology"/>
<dbReference type="GO" id="GO:0005524">
    <property type="term" value="F:ATP binding"/>
    <property type="evidence" value="ECO:0007669"/>
    <property type="project" value="UniProtKB-UniRule"/>
</dbReference>
<dbReference type="SUPFAM" id="SSF52402">
    <property type="entry name" value="Adenine nucleotide alpha hydrolases-like"/>
    <property type="match status" value="1"/>
</dbReference>
<reference evidence="8 9" key="1">
    <citation type="journal article" date="2013" name="PLoS ONE">
        <title>Cultivation and Complete Genome Sequencing of Gloeobacter kilaueensis sp. nov., from a Lava Cave in Kilauea Caldera, Hawai'i.</title>
        <authorList>
            <person name="Saw J.H."/>
            <person name="Schatz M."/>
            <person name="Brown M.V."/>
            <person name="Kunkel D.D."/>
            <person name="Foster J.S."/>
            <person name="Shick H."/>
            <person name="Christensen S."/>
            <person name="Hou S."/>
            <person name="Wan X."/>
            <person name="Donachie S.P."/>
        </authorList>
    </citation>
    <scope>NUCLEOTIDE SEQUENCE [LARGE SCALE GENOMIC DNA]</scope>
    <source>
        <strain evidence="9">JS</strain>
    </source>
</reference>
<comment type="similarity">
    <text evidence="6">Belongs to the tRNA(Ile)-lysidine synthase family.</text>
</comment>
<evidence type="ECO:0000259" key="7">
    <source>
        <dbReference type="Pfam" id="PF01171"/>
    </source>
</evidence>
<dbReference type="GO" id="GO:0005737">
    <property type="term" value="C:cytoplasm"/>
    <property type="evidence" value="ECO:0007669"/>
    <property type="project" value="UniProtKB-SubCell"/>
</dbReference>
<dbReference type="PANTHER" id="PTHR43033:SF1">
    <property type="entry name" value="TRNA(ILE)-LYSIDINE SYNTHASE-RELATED"/>
    <property type="match status" value="1"/>
</dbReference>